<sequence length="79" mass="8923">MFMKIVDEFDYSEQGTQLTLSFEALDIGDQSYLPVATIIESSHAYPLAECNVVEFRRPAVSSVEAGLLARILERTRHFV</sequence>
<protein>
    <submittedName>
        <fullName evidence="1">Uncharacterized protein</fullName>
    </submittedName>
</protein>
<dbReference type="EMBL" id="RBNL01000354">
    <property type="protein sequence ID" value="RMM03182.1"/>
    <property type="molecule type" value="Genomic_DNA"/>
</dbReference>
<name>A0A3M3ARW8_PSEYM</name>
<gene>
    <name evidence="1" type="ORF">APX70_06189</name>
</gene>
<proteinExistence type="predicted"/>
<evidence type="ECO:0000313" key="1">
    <source>
        <dbReference type="EMBL" id="RMM03182.1"/>
    </source>
</evidence>
<dbReference type="AlphaFoldDB" id="A0A3M3ARW8"/>
<comment type="caution">
    <text evidence="1">The sequence shown here is derived from an EMBL/GenBank/DDBJ whole genome shotgun (WGS) entry which is preliminary data.</text>
</comment>
<accession>A0A3M3ARW8</accession>
<organism evidence="1 2">
    <name type="scientific">Pseudomonas syringae pv. maculicola</name>
    <dbReference type="NCBI Taxonomy" id="59511"/>
    <lineage>
        <taxon>Bacteria</taxon>
        <taxon>Pseudomonadati</taxon>
        <taxon>Pseudomonadota</taxon>
        <taxon>Gammaproteobacteria</taxon>
        <taxon>Pseudomonadales</taxon>
        <taxon>Pseudomonadaceae</taxon>
        <taxon>Pseudomonas</taxon>
    </lineage>
</organism>
<reference evidence="1 2" key="1">
    <citation type="submission" date="2018-08" db="EMBL/GenBank/DDBJ databases">
        <title>Recombination of ecologically and evolutionarily significant loci maintains genetic cohesion in the Pseudomonas syringae species complex.</title>
        <authorList>
            <person name="Dillon M."/>
            <person name="Thakur S."/>
            <person name="Almeida R.N.D."/>
            <person name="Weir B.S."/>
            <person name="Guttman D.S."/>
        </authorList>
    </citation>
    <scope>NUCLEOTIDE SEQUENCE [LARGE SCALE GENOMIC DNA]</scope>
    <source>
        <strain evidence="1 2">88_10</strain>
    </source>
</reference>
<evidence type="ECO:0000313" key="2">
    <source>
        <dbReference type="Proteomes" id="UP000282378"/>
    </source>
</evidence>
<dbReference type="Proteomes" id="UP000282378">
    <property type="component" value="Unassembled WGS sequence"/>
</dbReference>